<feature type="transmembrane region" description="Helical" evidence="2">
    <location>
        <begin position="99"/>
        <end position="119"/>
    </location>
</feature>
<feature type="transmembrane region" description="Helical" evidence="2">
    <location>
        <begin position="450"/>
        <end position="473"/>
    </location>
</feature>
<dbReference type="SUPFAM" id="SSF103473">
    <property type="entry name" value="MFS general substrate transporter"/>
    <property type="match status" value="1"/>
</dbReference>
<dbReference type="Gene3D" id="1.20.1250.20">
    <property type="entry name" value="MFS general substrate transporter like domains"/>
    <property type="match status" value="1"/>
</dbReference>
<dbReference type="EMBL" id="JAPZBO010000010">
    <property type="protein sequence ID" value="KAJ5299291.1"/>
    <property type="molecule type" value="Genomic_DNA"/>
</dbReference>
<dbReference type="AlphaFoldDB" id="A0A9W9PLI2"/>
<feature type="transmembrane region" description="Helical" evidence="2">
    <location>
        <begin position="126"/>
        <end position="144"/>
    </location>
</feature>
<dbReference type="InterPro" id="IPR036259">
    <property type="entry name" value="MFS_trans_sf"/>
</dbReference>
<feature type="transmembrane region" description="Helical" evidence="2">
    <location>
        <begin position="191"/>
        <end position="213"/>
    </location>
</feature>
<dbReference type="Proteomes" id="UP001147746">
    <property type="component" value="Unassembled WGS sequence"/>
</dbReference>
<dbReference type="PROSITE" id="PS50850">
    <property type="entry name" value="MFS"/>
    <property type="match status" value="1"/>
</dbReference>
<evidence type="ECO:0000256" key="2">
    <source>
        <dbReference type="SAM" id="Phobius"/>
    </source>
</evidence>
<feature type="transmembrane region" description="Helical" evidence="2">
    <location>
        <begin position="73"/>
        <end position="93"/>
    </location>
</feature>
<evidence type="ECO:0000313" key="5">
    <source>
        <dbReference type="Proteomes" id="UP001147746"/>
    </source>
</evidence>
<comment type="subcellular location">
    <subcellularLocation>
        <location evidence="1">Membrane</location>
        <topology evidence="1">Multi-pass membrane protein</topology>
    </subcellularLocation>
</comment>
<sequence>MLPIRTHSERLRIDCYLLSYDSATLLPFSPIMAESTSRPVRVIAHLLEEVGLVTMWHSSLDVKLLCAQRFVRLFAYGGSTLILASYLSALGIADDRIGLFMTLTLIGDVVISFFLTLFADKMGRKAVLSLGSVLMAGSGVVFALTGNYWILLAAAVFGVISPSGNEIGPFRAVEESTLAHLVAHEKLPDVFAWYSLVGAAGTALGQLICGWMLTSLQSLHGWEFIPSCRVMFFVYAAVGVVKLVFTLVLSRKVEYVKEEPAPQNDETRPLLGDSAPVEELPKKKGLFASIEKDLWSLVIRLFILFGLDAFASGLASMSWMTYFFHRKFSLPEGELGTIFFVTSSIAAASMLVASSIAKRFGNVKTMVFTHLPSAVCLAMISIPNSLPLALTFLVLRACSQSMDVAPRSAFLAAALPSDKRTAIMGAVNVVKTTSQSMGPLLTGILARNDMFGVSFIIAGILKIIYDLGMLASFAGKEAAKRKQTTQNDEAR</sequence>
<reference evidence="4" key="2">
    <citation type="journal article" date="2023" name="IMA Fungus">
        <title>Comparative genomic study of the Penicillium genus elucidates a diverse pangenome and 15 lateral gene transfer events.</title>
        <authorList>
            <person name="Petersen C."/>
            <person name="Sorensen T."/>
            <person name="Nielsen M.R."/>
            <person name="Sondergaard T.E."/>
            <person name="Sorensen J.L."/>
            <person name="Fitzpatrick D.A."/>
            <person name="Frisvad J.C."/>
            <person name="Nielsen K.L."/>
        </authorList>
    </citation>
    <scope>NUCLEOTIDE SEQUENCE</scope>
    <source>
        <strain evidence="4">IBT 21472</strain>
    </source>
</reference>
<gene>
    <name evidence="4" type="ORF">N7476_010848</name>
</gene>
<feature type="transmembrane region" description="Helical" evidence="2">
    <location>
        <begin position="335"/>
        <end position="353"/>
    </location>
</feature>
<keyword evidence="2" id="KW-1133">Transmembrane helix</keyword>
<dbReference type="Pfam" id="PF07690">
    <property type="entry name" value="MFS_1"/>
    <property type="match status" value="1"/>
</dbReference>
<keyword evidence="2" id="KW-0472">Membrane</keyword>
<dbReference type="PANTHER" id="PTHR23520">
    <property type="entry name" value="TRANSPORTER, PUTATIVE (AFU_ORTHOLOGUE AFUA_3G04000)-RELATED"/>
    <property type="match status" value="1"/>
</dbReference>
<protein>
    <recommendedName>
        <fullName evidence="3">Major facilitator superfamily (MFS) profile domain-containing protein</fullName>
    </recommendedName>
</protein>
<feature type="transmembrane region" description="Helical" evidence="2">
    <location>
        <begin position="150"/>
        <end position="170"/>
    </location>
</feature>
<dbReference type="InterPro" id="IPR020846">
    <property type="entry name" value="MFS_dom"/>
</dbReference>
<name>A0A9W9PLI2_9EURO</name>
<keyword evidence="5" id="KW-1185">Reference proteome</keyword>
<evidence type="ECO:0000259" key="3">
    <source>
        <dbReference type="PROSITE" id="PS50850"/>
    </source>
</evidence>
<accession>A0A9W9PLI2</accession>
<dbReference type="GO" id="GO:0022857">
    <property type="term" value="F:transmembrane transporter activity"/>
    <property type="evidence" value="ECO:0007669"/>
    <property type="project" value="InterPro"/>
</dbReference>
<evidence type="ECO:0000256" key="1">
    <source>
        <dbReference type="ARBA" id="ARBA00004141"/>
    </source>
</evidence>
<feature type="transmembrane region" description="Helical" evidence="2">
    <location>
        <begin position="294"/>
        <end position="315"/>
    </location>
</feature>
<reference evidence="4" key="1">
    <citation type="submission" date="2022-12" db="EMBL/GenBank/DDBJ databases">
        <authorList>
            <person name="Petersen C."/>
        </authorList>
    </citation>
    <scope>NUCLEOTIDE SEQUENCE</scope>
    <source>
        <strain evidence="4">IBT 21472</strain>
    </source>
</reference>
<organism evidence="4 5">
    <name type="scientific">Penicillium atrosanguineum</name>
    <dbReference type="NCBI Taxonomy" id="1132637"/>
    <lineage>
        <taxon>Eukaryota</taxon>
        <taxon>Fungi</taxon>
        <taxon>Dikarya</taxon>
        <taxon>Ascomycota</taxon>
        <taxon>Pezizomycotina</taxon>
        <taxon>Eurotiomycetes</taxon>
        <taxon>Eurotiomycetidae</taxon>
        <taxon>Eurotiales</taxon>
        <taxon>Aspergillaceae</taxon>
        <taxon>Penicillium</taxon>
    </lineage>
</organism>
<dbReference type="GO" id="GO:0000329">
    <property type="term" value="C:fungal-type vacuole membrane"/>
    <property type="evidence" value="ECO:0007669"/>
    <property type="project" value="TreeGrafter"/>
</dbReference>
<dbReference type="PANTHER" id="PTHR23520:SF5">
    <property type="entry name" value="TRANSPORTER, PUTATIVE (AFU_ORTHOLOGUE AFUA_3G04000)-RELATED"/>
    <property type="match status" value="1"/>
</dbReference>
<feature type="transmembrane region" description="Helical" evidence="2">
    <location>
        <begin position="233"/>
        <end position="250"/>
    </location>
</feature>
<feature type="transmembrane region" description="Helical" evidence="2">
    <location>
        <begin position="374"/>
        <end position="395"/>
    </location>
</feature>
<feature type="domain" description="Major facilitator superfamily (MFS) profile" evidence="3">
    <location>
        <begin position="47"/>
        <end position="477"/>
    </location>
</feature>
<dbReference type="InterPro" id="IPR011701">
    <property type="entry name" value="MFS"/>
</dbReference>
<proteinExistence type="predicted"/>
<keyword evidence="2" id="KW-0812">Transmembrane</keyword>
<comment type="caution">
    <text evidence="4">The sequence shown here is derived from an EMBL/GenBank/DDBJ whole genome shotgun (WGS) entry which is preliminary data.</text>
</comment>
<evidence type="ECO:0000313" key="4">
    <source>
        <dbReference type="EMBL" id="KAJ5299291.1"/>
    </source>
</evidence>
<dbReference type="OrthoDB" id="10027823at2759"/>